<dbReference type="PANTHER" id="PTHR12302">
    <property type="entry name" value="EBNA2 BINDING PROTEIN P100"/>
    <property type="match status" value="1"/>
</dbReference>
<dbReference type="GO" id="GO:0016787">
    <property type="term" value="F:hydrolase activity"/>
    <property type="evidence" value="ECO:0007669"/>
    <property type="project" value="UniProtKB-KW"/>
</dbReference>
<organism evidence="6 7">
    <name type="scientific">Phocaeicola dorei</name>
    <dbReference type="NCBI Taxonomy" id="357276"/>
    <lineage>
        <taxon>Bacteria</taxon>
        <taxon>Pseudomonadati</taxon>
        <taxon>Bacteroidota</taxon>
        <taxon>Bacteroidia</taxon>
        <taxon>Bacteroidales</taxon>
        <taxon>Bacteroidaceae</taxon>
        <taxon>Phocaeicola</taxon>
    </lineage>
</organism>
<keyword evidence="3" id="KW-0378">Hydrolase</keyword>
<evidence type="ECO:0000259" key="5">
    <source>
        <dbReference type="PROSITE" id="PS50830"/>
    </source>
</evidence>
<proteinExistence type="predicted"/>
<dbReference type="GO" id="GO:0004519">
    <property type="term" value="F:endonuclease activity"/>
    <property type="evidence" value="ECO:0007669"/>
    <property type="project" value="UniProtKB-KW"/>
</dbReference>
<evidence type="ECO:0000256" key="2">
    <source>
        <dbReference type="ARBA" id="ARBA00022759"/>
    </source>
</evidence>
<sequence>MNMKRFLIWILLLGCLLSTTECLAQKFQVKVIKISDGDTFVGLNRDNLQIKFRIWGIDAPEKKQAFGTKAKDYLSALIFGDNIIVDVQKQDGWGRYIAYVYTLENKDVALEMLNAGMAWHYTKYDQSEKYHNAEIKARNNKVGLWVDPRRIASWDFR</sequence>
<dbReference type="EMBL" id="CP046176">
    <property type="protein sequence ID" value="QJR78905.1"/>
    <property type="molecule type" value="Genomic_DNA"/>
</dbReference>
<dbReference type="SMART" id="SM00318">
    <property type="entry name" value="SNc"/>
    <property type="match status" value="1"/>
</dbReference>
<reference evidence="6 7" key="1">
    <citation type="submission" date="2019-11" db="EMBL/GenBank/DDBJ databases">
        <title>Complete genome sequence of Bacteroides dorei DSM 17855.</title>
        <authorList>
            <person name="Russell J.T."/>
        </authorList>
    </citation>
    <scope>NUCLEOTIDE SEQUENCE [LARGE SCALE GENOMIC DNA]</scope>
    <source>
        <strain evidence="6 7">DSM 17855</strain>
    </source>
</reference>
<keyword evidence="1" id="KW-0540">Nuclease</keyword>
<dbReference type="SUPFAM" id="SSF50199">
    <property type="entry name" value="Staphylococcal nuclease"/>
    <property type="match status" value="1"/>
</dbReference>
<feature type="domain" description="TNase-like" evidence="5">
    <location>
        <begin position="25"/>
        <end position="147"/>
    </location>
</feature>
<dbReference type="AlphaFoldDB" id="A0A858XTP5"/>
<evidence type="ECO:0000256" key="1">
    <source>
        <dbReference type="ARBA" id="ARBA00022722"/>
    </source>
</evidence>
<name>A0A858XTP5_9BACT</name>
<dbReference type="PROSITE" id="PS50830">
    <property type="entry name" value="TNASE_3"/>
    <property type="match status" value="1"/>
</dbReference>
<feature type="chain" id="PRO_5032750568" evidence="4">
    <location>
        <begin position="25"/>
        <end position="157"/>
    </location>
</feature>
<evidence type="ECO:0000313" key="6">
    <source>
        <dbReference type="EMBL" id="QJR78905.1"/>
    </source>
</evidence>
<feature type="signal peptide" evidence="4">
    <location>
        <begin position="1"/>
        <end position="24"/>
    </location>
</feature>
<dbReference type="Pfam" id="PF00565">
    <property type="entry name" value="SNase"/>
    <property type="match status" value="1"/>
</dbReference>
<keyword evidence="2" id="KW-0255">Endonuclease</keyword>
<accession>A0A858XTP5</accession>
<evidence type="ECO:0000313" key="7">
    <source>
        <dbReference type="Proteomes" id="UP000500949"/>
    </source>
</evidence>
<keyword evidence="4" id="KW-0732">Signal</keyword>
<dbReference type="InterPro" id="IPR016071">
    <property type="entry name" value="Staphylococal_nuclease_OB-fold"/>
</dbReference>
<gene>
    <name evidence="6" type="ORF">GKD17_22295</name>
</gene>
<evidence type="ECO:0000256" key="3">
    <source>
        <dbReference type="ARBA" id="ARBA00022801"/>
    </source>
</evidence>
<dbReference type="Proteomes" id="UP000500949">
    <property type="component" value="Chromosome"/>
</dbReference>
<dbReference type="Gene3D" id="2.40.50.90">
    <property type="match status" value="1"/>
</dbReference>
<evidence type="ECO:0000256" key="4">
    <source>
        <dbReference type="SAM" id="SignalP"/>
    </source>
</evidence>
<dbReference type="InterPro" id="IPR035437">
    <property type="entry name" value="SNase_OB-fold_sf"/>
</dbReference>
<dbReference type="PANTHER" id="PTHR12302:SF3">
    <property type="entry name" value="SERINE_THREONINE-PROTEIN KINASE 31"/>
    <property type="match status" value="1"/>
</dbReference>
<protein>
    <submittedName>
        <fullName evidence="6">Nuclease</fullName>
    </submittedName>
</protein>